<organism evidence="1 2">
    <name type="scientific">Kingdonia uniflora</name>
    <dbReference type="NCBI Taxonomy" id="39325"/>
    <lineage>
        <taxon>Eukaryota</taxon>
        <taxon>Viridiplantae</taxon>
        <taxon>Streptophyta</taxon>
        <taxon>Embryophyta</taxon>
        <taxon>Tracheophyta</taxon>
        <taxon>Spermatophyta</taxon>
        <taxon>Magnoliopsida</taxon>
        <taxon>Ranunculales</taxon>
        <taxon>Circaeasteraceae</taxon>
        <taxon>Kingdonia</taxon>
    </lineage>
</organism>
<sequence length="306" mass="34657">MSSPRHREDWGILPRNAGYFPKRALYGAAMPYGVDGLCLRLSEQIRVMIPELVVWDTYLAVVIPKAAKQDEGFISKREIAQVKCALDNDAKRRIEILVGRDGLYCWLSLEGCWVQRRSRGECHKPNVKRRELVPSYTGHFFAHSKKVSCRVMLFLWLRSEFQSAAGVPLQLGRVYPSFVANLFLITRRRSVKFEAEIQRRLNSRAAKALCDSEVSALLDGVADILVGLSRGDALGLLSRAAFHIVSGEKSFYSRMQHISEGTMLECTAHTFFRRLETTGQYPDENADSRVRMKVQSLRTSIGKGRS</sequence>
<gene>
    <name evidence="1" type="ORF">GIB67_015863</name>
</gene>
<dbReference type="Proteomes" id="UP000541444">
    <property type="component" value="Unassembled WGS sequence"/>
</dbReference>
<accession>A0A7J7NEW7</accession>
<dbReference type="EMBL" id="JACGCM010000846">
    <property type="protein sequence ID" value="KAF6165540.1"/>
    <property type="molecule type" value="Genomic_DNA"/>
</dbReference>
<protein>
    <submittedName>
        <fullName evidence="1">Uncharacterized protein</fullName>
    </submittedName>
</protein>
<name>A0A7J7NEW7_9MAGN</name>
<evidence type="ECO:0000313" key="1">
    <source>
        <dbReference type="EMBL" id="KAF6165540.1"/>
    </source>
</evidence>
<evidence type="ECO:0000313" key="2">
    <source>
        <dbReference type="Proteomes" id="UP000541444"/>
    </source>
</evidence>
<keyword evidence="2" id="KW-1185">Reference proteome</keyword>
<reference evidence="1 2" key="1">
    <citation type="journal article" date="2020" name="IScience">
        <title>Genome Sequencing of the Endangered Kingdonia uniflora (Circaeasteraceae, Ranunculales) Reveals Potential Mechanisms of Evolutionary Specialization.</title>
        <authorList>
            <person name="Sun Y."/>
            <person name="Deng T."/>
            <person name="Zhang A."/>
            <person name="Moore M.J."/>
            <person name="Landis J.B."/>
            <person name="Lin N."/>
            <person name="Zhang H."/>
            <person name="Zhang X."/>
            <person name="Huang J."/>
            <person name="Zhang X."/>
            <person name="Sun H."/>
            <person name="Wang H."/>
        </authorList>
    </citation>
    <scope>NUCLEOTIDE SEQUENCE [LARGE SCALE GENOMIC DNA]</scope>
    <source>
        <strain evidence="1">TB1705</strain>
        <tissue evidence="1">Leaf</tissue>
    </source>
</reference>
<dbReference type="AlphaFoldDB" id="A0A7J7NEW7"/>
<comment type="caution">
    <text evidence="1">The sequence shown here is derived from an EMBL/GenBank/DDBJ whole genome shotgun (WGS) entry which is preliminary data.</text>
</comment>
<proteinExistence type="predicted"/>